<dbReference type="SUPFAM" id="SSF54928">
    <property type="entry name" value="RNA-binding domain, RBD"/>
    <property type="match status" value="1"/>
</dbReference>
<dbReference type="SMART" id="SM00360">
    <property type="entry name" value="RRM"/>
    <property type="match status" value="1"/>
</dbReference>
<dbReference type="InterPro" id="IPR012677">
    <property type="entry name" value="Nucleotide-bd_a/b_plait_sf"/>
</dbReference>
<evidence type="ECO:0000313" key="6">
    <source>
        <dbReference type="Proteomes" id="UP000492820"/>
    </source>
</evidence>
<evidence type="ECO:0000313" key="5">
    <source>
        <dbReference type="EMBL" id="CDS16726.1"/>
    </source>
</evidence>
<dbReference type="OrthoDB" id="10065384at2759"/>
<evidence type="ECO:0000259" key="4">
    <source>
        <dbReference type="PROSITE" id="PS50102"/>
    </source>
</evidence>
<dbReference type="FunFam" id="3.30.70.330:FF:000383">
    <property type="entry name" value="Sex lethal, isoform D"/>
    <property type="match status" value="1"/>
</dbReference>
<dbReference type="Proteomes" id="UP000492820">
    <property type="component" value="Unassembled WGS sequence"/>
</dbReference>
<name>A0A068WAP5_ECHGR</name>
<dbReference type="GO" id="GO:0010629">
    <property type="term" value="P:negative regulation of gene expression"/>
    <property type="evidence" value="ECO:0007669"/>
    <property type="project" value="UniProtKB-ARBA"/>
</dbReference>
<dbReference type="WBParaSite" id="EgrG_000942400">
    <property type="protein sequence ID" value="EgrG_000942400"/>
    <property type="gene ID" value="EgrG_000942400"/>
</dbReference>
<dbReference type="InterPro" id="IPR035979">
    <property type="entry name" value="RBD_domain_sf"/>
</dbReference>
<evidence type="ECO:0000256" key="3">
    <source>
        <dbReference type="PROSITE-ProRule" id="PRU00176"/>
    </source>
</evidence>
<proteinExistence type="predicted"/>
<protein>
    <submittedName>
        <fullName evidence="5 7">Bruno-like rna binding protein</fullName>
    </submittedName>
</protein>
<reference evidence="5 6" key="1">
    <citation type="journal article" date="2013" name="Nature">
        <title>The genomes of four tapeworm species reveal adaptations to parasitism.</title>
        <authorList>
            <person name="Tsai I.J."/>
            <person name="Zarowiecki M."/>
            <person name="Holroyd N."/>
            <person name="Garciarrubio A."/>
            <person name="Sanchez-Flores A."/>
            <person name="Brooks K.L."/>
            <person name="Tracey A."/>
            <person name="Bobes R.J."/>
            <person name="Fragoso G."/>
            <person name="Sciutto E."/>
            <person name="Aslett M."/>
            <person name="Beasley H."/>
            <person name="Bennett H.M."/>
            <person name="Cai J."/>
            <person name="Camicia F."/>
            <person name="Clark R."/>
            <person name="Cucher M."/>
            <person name="De Silva N."/>
            <person name="Day T.A."/>
            <person name="Deplazes P."/>
            <person name="Estrada K."/>
            <person name="Fernandez C."/>
            <person name="Holland P.W."/>
            <person name="Hou J."/>
            <person name="Hu S."/>
            <person name="Huckvale T."/>
            <person name="Hung S.S."/>
            <person name="Kamenetzky L."/>
            <person name="Keane J.A."/>
            <person name="Kiss F."/>
            <person name="Koziol U."/>
            <person name="Lambert O."/>
            <person name="Liu K."/>
            <person name="Luo X."/>
            <person name="Luo Y."/>
            <person name="Macchiaroli N."/>
            <person name="Nichol S."/>
            <person name="Paps J."/>
            <person name="Parkinson J."/>
            <person name="Pouchkina-Stantcheva N."/>
            <person name="Riddiford N."/>
            <person name="Rosenzvit M."/>
            <person name="Salinas G."/>
            <person name="Wasmuth J.D."/>
            <person name="Zamanian M."/>
            <person name="Zheng Y."/>
            <person name="Cai X."/>
            <person name="Soberon X."/>
            <person name="Olson P.D."/>
            <person name="Laclette J.P."/>
            <person name="Brehm K."/>
            <person name="Berriman M."/>
            <person name="Garciarrubio A."/>
            <person name="Bobes R.J."/>
            <person name="Fragoso G."/>
            <person name="Sanchez-Flores A."/>
            <person name="Estrada K."/>
            <person name="Cevallos M.A."/>
            <person name="Morett E."/>
            <person name="Gonzalez V."/>
            <person name="Portillo T."/>
            <person name="Ochoa-Leyva A."/>
            <person name="Jose M.V."/>
            <person name="Sciutto E."/>
            <person name="Landa A."/>
            <person name="Jimenez L."/>
            <person name="Valdes V."/>
            <person name="Carrero J.C."/>
            <person name="Larralde C."/>
            <person name="Morales-Montor J."/>
            <person name="Limon-Lason J."/>
            <person name="Soberon X."/>
            <person name="Laclette J.P."/>
        </authorList>
    </citation>
    <scope>NUCLEOTIDE SEQUENCE [LARGE SCALE GENOMIC DNA]</scope>
</reference>
<dbReference type="PROSITE" id="PS50102">
    <property type="entry name" value="RRM"/>
    <property type="match status" value="1"/>
</dbReference>
<sequence>MNPVRLSNFIMNSTATASDPANNGQSYYQTPMYSDLTTGAQIQPVQQQVNYASLPPVAFPSENSLITNSPPAAVVFSTLWQKQASTINSNTGSSSNFTVAAPGAFYEAVRNQPMLVEPTAFPQPPTSPAGFTFDPAAVQALALMMVQQNSQQLLMQHQQQQQFLASMIQTPQLPPHGAMLSTTPGTATNSAAAAGNQNPAQVLAPPPHQRPVGREQIPTGPEGSNLFICYLPDNYGDIELARLFSPFGQVISAKVYLDRATNQSKCFGFVSYDNPVSARNAISAMHGYSLGKKRLKVQLKRPKESSRR</sequence>
<dbReference type="InterPro" id="IPR050502">
    <property type="entry name" value="Euk_RNA-bind_prot"/>
</dbReference>
<dbReference type="Pfam" id="PF00076">
    <property type="entry name" value="RRM_1"/>
    <property type="match status" value="1"/>
</dbReference>
<gene>
    <name evidence="5" type="ORF">EgrG_000942400</name>
</gene>
<dbReference type="GO" id="GO:0005634">
    <property type="term" value="C:nucleus"/>
    <property type="evidence" value="ECO:0007669"/>
    <property type="project" value="TreeGrafter"/>
</dbReference>
<dbReference type="GO" id="GO:0009967">
    <property type="term" value="P:positive regulation of signal transduction"/>
    <property type="evidence" value="ECO:0007669"/>
    <property type="project" value="UniProtKB-ARBA"/>
</dbReference>
<keyword evidence="1" id="KW-0677">Repeat</keyword>
<accession>A0A068WAP5</accession>
<evidence type="ECO:0000256" key="1">
    <source>
        <dbReference type="ARBA" id="ARBA00022737"/>
    </source>
</evidence>
<dbReference type="PANTHER" id="PTHR48025:SF1">
    <property type="entry name" value="RRM DOMAIN-CONTAINING PROTEIN"/>
    <property type="match status" value="1"/>
</dbReference>
<dbReference type="AlphaFoldDB" id="A0A068WAP5"/>
<keyword evidence="2 3" id="KW-0694">RNA-binding</keyword>
<organism evidence="5">
    <name type="scientific">Echinococcus granulosus</name>
    <name type="common">Hydatid tapeworm</name>
    <dbReference type="NCBI Taxonomy" id="6210"/>
    <lineage>
        <taxon>Eukaryota</taxon>
        <taxon>Metazoa</taxon>
        <taxon>Spiralia</taxon>
        <taxon>Lophotrochozoa</taxon>
        <taxon>Platyhelminthes</taxon>
        <taxon>Cestoda</taxon>
        <taxon>Eucestoda</taxon>
        <taxon>Cyclophyllidea</taxon>
        <taxon>Taeniidae</taxon>
        <taxon>Echinococcus</taxon>
        <taxon>Echinococcus granulosus group</taxon>
    </lineage>
</organism>
<dbReference type="GO" id="GO:0003729">
    <property type="term" value="F:mRNA binding"/>
    <property type="evidence" value="ECO:0007669"/>
    <property type="project" value="UniProtKB-ARBA"/>
</dbReference>
<feature type="domain" description="RRM" evidence="4">
    <location>
        <begin position="224"/>
        <end position="302"/>
    </location>
</feature>
<dbReference type="Gene3D" id="3.30.70.330">
    <property type="match status" value="1"/>
</dbReference>
<dbReference type="EMBL" id="LK028577">
    <property type="protein sequence ID" value="CDS16726.1"/>
    <property type="molecule type" value="Genomic_DNA"/>
</dbReference>
<evidence type="ECO:0000256" key="2">
    <source>
        <dbReference type="ARBA" id="ARBA00022884"/>
    </source>
</evidence>
<reference evidence="7" key="3">
    <citation type="submission" date="2020-10" db="UniProtKB">
        <authorList>
            <consortium name="WormBaseParasite"/>
        </authorList>
    </citation>
    <scope>IDENTIFICATION</scope>
</reference>
<evidence type="ECO:0000313" key="7">
    <source>
        <dbReference type="WBParaSite" id="EgrG_000942400"/>
    </source>
</evidence>
<reference evidence="5" key="2">
    <citation type="submission" date="2014-06" db="EMBL/GenBank/DDBJ databases">
        <authorList>
            <person name="Aslett M."/>
        </authorList>
    </citation>
    <scope>NUCLEOTIDE SEQUENCE</scope>
</reference>
<dbReference type="GO" id="GO:0005737">
    <property type="term" value="C:cytoplasm"/>
    <property type="evidence" value="ECO:0007669"/>
    <property type="project" value="UniProtKB-ARBA"/>
</dbReference>
<dbReference type="PANTHER" id="PTHR48025">
    <property type="entry name" value="OS02G0815200 PROTEIN"/>
    <property type="match status" value="1"/>
</dbReference>
<dbReference type="InterPro" id="IPR000504">
    <property type="entry name" value="RRM_dom"/>
</dbReference>